<proteinExistence type="predicted"/>
<feature type="compositionally biased region" description="Low complexity" evidence="1">
    <location>
        <begin position="141"/>
        <end position="170"/>
    </location>
</feature>
<dbReference type="Proteomes" id="UP001163798">
    <property type="component" value="Unassembled WGS sequence"/>
</dbReference>
<keyword evidence="3" id="KW-1185">Reference proteome</keyword>
<sequence>MSRTASSSKGWLHTTNFRTYKTYGSKLGKCAEQLRKAVATFKKNHPDQVAANAQAQKLKDVPVSSSGQALSSGSQGDTSSSGAVSHPSPTVQPQTRPYLIQAPTFPPVDLLSNVVGTQVDQSVETITWPNGWESVLPMPVSSSGQASSSEQASSSGQALSSGSQGDTSSSRAVSHPSPTVQPQMQPYLIQAPTFPPVDLLSDVVHTQVDQSAETITWPNGWESVLPIGMKNSVNVLKADVERVQWLADPKNAVPTDWLSVKYLARKAYQDNKSLIEDIQYLNAHNYTVVVPGGVASNWKQFEKFDDLDPEFGLGISENLTLQMHNFHRLTTVSDFIKDANNPNVVGIILDVPTSRQSLPEPYHLLDESAAAFHTLFAPTWALLHHAGTYTNVHQDAGGYSVAGQVLGDCNDPQPKMWAIMTLKNPVAASQMPEKVAERMASICQFENQNNESNMHWDSMIWQDCEIELMYLRPGDFLGHFYNYDSLHLTEWTRRIQHLQSNAVTNQDPAHVKEVLNMMMLNFPNKQGRCFYQRALAALCQMVLAENKYIHQQQAKLKVGNKLDQKVEAMAEIVTRICFEISLAPGDEQKGIVNALAKILEEIVSPKSNNLSRMFDKLKSKVTQNDEESGIQPQDTYNQKGQRSSQRQQFIDLEAQDSKEDYFTEPEDGSSDNEDWASAPPPPDHWVLNPKLVRTMIKVDIRGRTMDTLKKKDGIFVETISDKDGINPATEKGLMVVAWNYPKHIGKLVRQIHHFYEEEKTEKNHCLMLMTINCSGPKETKGFEFLKMHPDDLEYVKETADERKWSTELLHEIRMDFTYSSVDVRPRVNP</sequence>
<evidence type="ECO:0000256" key="1">
    <source>
        <dbReference type="SAM" id="MobiDB-lite"/>
    </source>
</evidence>
<organism evidence="2 3">
    <name type="scientific">Lentinula aff. detonsa</name>
    <dbReference type="NCBI Taxonomy" id="2804958"/>
    <lineage>
        <taxon>Eukaryota</taxon>
        <taxon>Fungi</taxon>
        <taxon>Dikarya</taxon>
        <taxon>Basidiomycota</taxon>
        <taxon>Agaricomycotina</taxon>
        <taxon>Agaricomycetes</taxon>
        <taxon>Agaricomycetidae</taxon>
        <taxon>Agaricales</taxon>
        <taxon>Marasmiineae</taxon>
        <taxon>Omphalotaceae</taxon>
        <taxon>Lentinula</taxon>
    </lineage>
</organism>
<evidence type="ECO:0000313" key="3">
    <source>
        <dbReference type="Proteomes" id="UP001163798"/>
    </source>
</evidence>
<feature type="region of interest" description="Disordered" evidence="1">
    <location>
        <begin position="660"/>
        <end position="683"/>
    </location>
</feature>
<evidence type="ECO:0000313" key="2">
    <source>
        <dbReference type="EMBL" id="KAJ3780861.1"/>
    </source>
</evidence>
<accession>A0AA38KNK4</accession>
<gene>
    <name evidence="2" type="ORF">GGU10DRAFT_336831</name>
</gene>
<reference evidence="2" key="1">
    <citation type="submission" date="2022-08" db="EMBL/GenBank/DDBJ databases">
        <authorList>
            <consortium name="DOE Joint Genome Institute"/>
            <person name="Min B."/>
            <person name="Riley R."/>
            <person name="Sierra-Patev S."/>
            <person name="Naranjo-Ortiz M."/>
            <person name="Looney B."/>
            <person name="Konkel Z."/>
            <person name="Slot J.C."/>
            <person name="Sakamoto Y."/>
            <person name="Steenwyk J.L."/>
            <person name="Rokas A."/>
            <person name="Carro J."/>
            <person name="Camarero S."/>
            <person name="Ferreira P."/>
            <person name="Molpeceres G."/>
            <person name="Ruiz-Duenas F.J."/>
            <person name="Serrano A."/>
            <person name="Henrissat B."/>
            <person name="Drula E."/>
            <person name="Hughes K.W."/>
            <person name="Mata J.L."/>
            <person name="Ishikawa N.K."/>
            <person name="Vargas-Isla R."/>
            <person name="Ushijima S."/>
            <person name="Smith C.A."/>
            <person name="Ahrendt S."/>
            <person name="Andreopoulos W."/>
            <person name="He G."/>
            <person name="Labutti K."/>
            <person name="Lipzen A."/>
            <person name="Ng V."/>
            <person name="Sandor L."/>
            <person name="Barry K."/>
            <person name="Martinez A.T."/>
            <person name="Xiao Y."/>
            <person name="Gibbons J.G."/>
            <person name="Terashima K."/>
            <person name="Hibbett D.S."/>
            <person name="Grigoriev I.V."/>
        </authorList>
    </citation>
    <scope>NUCLEOTIDE SEQUENCE</scope>
    <source>
        <strain evidence="2">TFB10291</strain>
    </source>
</reference>
<feature type="region of interest" description="Disordered" evidence="1">
    <location>
        <begin position="52"/>
        <end position="94"/>
    </location>
</feature>
<feature type="region of interest" description="Disordered" evidence="1">
    <location>
        <begin position="621"/>
        <end position="645"/>
    </location>
</feature>
<dbReference type="AlphaFoldDB" id="A0AA38KNK4"/>
<protein>
    <submittedName>
        <fullName evidence="2">Uncharacterized protein</fullName>
    </submittedName>
</protein>
<dbReference type="EMBL" id="MU793639">
    <property type="protein sequence ID" value="KAJ3780861.1"/>
    <property type="molecule type" value="Genomic_DNA"/>
</dbReference>
<feature type="compositionally biased region" description="Low complexity" evidence="1">
    <location>
        <begin position="64"/>
        <end position="82"/>
    </location>
</feature>
<feature type="region of interest" description="Disordered" evidence="1">
    <location>
        <begin position="137"/>
        <end position="182"/>
    </location>
</feature>
<feature type="compositionally biased region" description="Acidic residues" evidence="1">
    <location>
        <begin position="662"/>
        <end position="674"/>
    </location>
</feature>
<comment type="caution">
    <text evidence="2">The sequence shown here is derived from an EMBL/GenBank/DDBJ whole genome shotgun (WGS) entry which is preliminary data.</text>
</comment>
<feature type="compositionally biased region" description="Polar residues" evidence="1">
    <location>
        <begin position="630"/>
        <end position="645"/>
    </location>
</feature>
<name>A0AA38KNK4_9AGAR</name>